<keyword evidence="2" id="KW-1133">Transmembrane helix</keyword>
<dbReference type="EMBL" id="GG673688">
    <property type="protein sequence ID" value="EER15156.1"/>
    <property type="molecule type" value="Genomic_DNA"/>
</dbReference>
<dbReference type="InterPro" id="IPR015943">
    <property type="entry name" value="WD40/YVTN_repeat-like_dom_sf"/>
</dbReference>
<keyword evidence="2" id="KW-0472">Membrane</keyword>
<feature type="signal peptide" evidence="3">
    <location>
        <begin position="1"/>
        <end position="43"/>
    </location>
</feature>
<feature type="compositionally biased region" description="Gly residues" evidence="1">
    <location>
        <begin position="492"/>
        <end position="506"/>
    </location>
</feature>
<feature type="compositionally biased region" description="Acidic residues" evidence="1">
    <location>
        <begin position="617"/>
        <end position="639"/>
    </location>
</feature>
<evidence type="ECO:0000313" key="5">
    <source>
        <dbReference type="Proteomes" id="UP000007800"/>
    </source>
</evidence>
<feature type="transmembrane region" description="Helical" evidence="2">
    <location>
        <begin position="574"/>
        <end position="594"/>
    </location>
</feature>
<feature type="compositionally biased region" description="Basic and acidic residues" evidence="1">
    <location>
        <begin position="519"/>
        <end position="529"/>
    </location>
</feature>
<feature type="compositionally biased region" description="Polar residues" evidence="1">
    <location>
        <begin position="942"/>
        <end position="952"/>
    </location>
</feature>
<dbReference type="GeneID" id="9062039"/>
<gene>
    <name evidence="4" type="ORF">Pmar_PMAR023482</name>
</gene>
<evidence type="ECO:0000313" key="4">
    <source>
        <dbReference type="EMBL" id="EER15156.1"/>
    </source>
</evidence>
<dbReference type="AlphaFoldDB" id="C5KKP4"/>
<reference evidence="4 5" key="1">
    <citation type="submission" date="2008-07" db="EMBL/GenBank/DDBJ databases">
        <authorList>
            <person name="El-Sayed N."/>
            <person name="Caler E."/>
            <person name="Inman J."/>
            <person name="Amedeo P."/>
            <person name="Hass B."/>
            <person name="Wortman J."/>
        </authorList>
    </citation>
    <scope>NUCLEOTIDE SEQUENCE [LARGE SCALE GENOMIC DNA]</scope>
    <source>
        <strain evidence="5">ATCC 50983 / TXsc</strain>
    </source>
</reference>
<dbReference type="Gene3D" id="2.130.10.10">
    <property type="entry name" value="YVTN repeat-like/Quinoprotein amine dehydrogenase"/>
    <property type="match status" value="1"/>
</dbReference>
<feature type="region of interest" description="Disordered" evidence="1">
    <location>
        <begin position="918"/>
        <end position="998"/>
    </location>
</feature>
<name>C5KKP4_PERM5</name>
<dbReference type="InParanoid" id="C5KKP4"/>
<evidence type="ECO:0000256" key="1">
    <source>
        <dbReference type="SAM" id="MobiDB-lite"/>
    </source>
</evidence>
<feature type="chain" id="PRO_5002954196" evidence="3">
    <location>
        <begin position="44"/>
        <end position="1213"/>
    </location>
</feature>
<accession>C5KKP4</accession>
<keyword evidence="2" id="KW-0812">Transmembrane</keyword>
<dbReference type="Proteomes" id="UP000007800">
    <property type="component" value="Unassembled WGS sequence"/>
</dbReference>
<dbReference type="RefSeq" id="XP_002783360.1">
    <property type="nucleotide sequence ID" value="XM_002783314.1"/>
</dbReference>
<sequence>MSPRHQGRWHALVPAPRRRHRLLLPLLLLLFYSLASKWSLVEAATLDNEMGETELFDDYDADGFGGYCEAQGLLTAGDGTCKDPDIVTVVHDRDSSSSPSSSQSGTSSLPNPIESQEMMDLFKDTTDFVVSLVDGRLIAYDGCGTKLWTYQANSPTVDARFNETVAKELGIGDLASHFAGDDPTQTPRIVPALDGTVYIVTPNPKSPSQRVFTHLPTLLEDMVGVAPFYSPAFPGMYVTGSKLQGGVTIDFSSSRVKWHLPGGRSTGRYSKEDKLVFARQEWALHSLAAEDSDEVWRASYVEFPPVTHEHLFPGTEVNARARALTSVLGILDNQTSVYKKIFDKNRCPPMQGHGRSAQVEKPMITLVFDSPVVSVFAVVSPQDTPAKLAMVPVAHAGPWCHEFPGYDKLPVPSYVNMPHAYDGRPQLYPPFTYDDRSSMRASTMDEEPYHMYKDRRRSPEPLQLALEGGVTLDEMASIFIKLNGPNKLFFGGLGGDDGGPGRGGRGPRAPPGPGLGRLPDGDGYHDAGKIRPLSLPGPGGTVATADPAKVHYLNDVARNTSLREFLAVKYQHNYIVLVFLLGLMGLGAVVYRFIAGWVQVFKVVAPDGENMSPGSGVDDDDKISEEMEDDDDEDDDMEGSELLSTDLVEQPYEMGRFLDIRQDIMYLPEWQDVLLQASMNKRLQQFNDLTRIAFKHGESDVRTVHGGVLFLGRNVDDPQFIFRNPKQELSQRPNVPKFTQAVRNAVASNAMKEVRYLKAYCPKACVASWNTFEGVIQDFVCKHPTASQVTVRDIDPEEYLDNFAIWHQTPLLLDAPFTAKHIRYLKTLDFDKLKKIWVHYTYPKYVVADHAHRHAAQHRSKSLTSPVRQVLGYLVSPKATVDSPAAAASDHTPLGDRTGQPPLPIQLPEAALDATYCSPDAEETSFSSPSGYRRRRRCDSSDVASDNPTSSGEEADASNEDSVSCPHLRVRATKGRPRAETVAVGKAAEVDEEGKGKSNHEIVVDEAGDYDELRLVPPIDMVNVMEANVRFLLRCAETDKPMLFAAEVLYSGLYERVWHELPGGLQDFEALGDTLVEIASVESVYDIFTDWDDRRTGRRHVDMLWAGPPRPLCLNKASDTTSDSFAVALNKGSMSCRSGSVVSQFDGEIEMVGFDESSTSMEVAADGSCSSDDNNKKSQMLTRSSEDDDDSRQGPNKGDTNIPCEVDGSPSAE</sequence>
<proteinExistence type="predicted"/>
<feature type="region of interest" description="Disordered" evidence="1">
    <location>
        <begin position="91"/>
        <end position="113"/>
    </location>
</feature>
<feature type="region of interest" description="Disordered" evidence="1">
    <location>
        <begin position="609"/>
        <end position="639"/>
    </location>
</feature>
<feature type="compositionally biased region" description="Low complexity" evidence="1">
    <location>
        <begin position="96"/>
        <end position="108"/>
    </location>
</feature>
<evidence type="ECO:0000256" key="2">
    <source>
        <dbReference type="SAM" id="Phobius"/>
    </source>
</evidence>
<evidence type="ECO:0000256" key="3">
    <source>
        <dbReference type="SAM" id="SignalP"/>
    </source>
</evidence>
<protein>
    <submittedName>
        <fullName evidence="4">Uncharacterized protein</fullName>
    </submittedName>
</protein>
<keyword evidence="5" id="KW-1185">Reference proteome</keyword>
<feature type="region of interest" description="Disordered" evidence="1">
    <location>
        <begin position="882"/>
        <end position="905"/>
    </location>
</feature>
<organism evidence="5">
    <name type="scientific">Perkinsus marinus (strain ATCC 50983 / TXsc)</name>
    <dbReference type="NCBI Taxonomy" id="423536"/>
    <lineage>
        <taxon>Eukaryota</taxon>
        <taxon>Sar</taxon>
        <taxon>Alveolata</taxon>
        <taxon>Perkinsozoa</taxon>
        <taxon>Perkinsea</taxon>
        <taxon>Perkinsida</taxon>
        <taxon>Perkinsidae</taxon>
        <taxon>Perkinsus</taxon>
    </lineage>
</organism>
<keyword evidence="3" id="KW-0732">Signal</keyword>
<feature type="compositionally biased region" description="Polar residues" evidence="1">
    <location>
        <begin position="1168"/>
        <end position="1183"/>
    </location>
</feature>
<feature type="region of interest" description="Disordered" evidence="1">
    <location>
        <begin position="492"/>
        <end position="538"/>
    </location>
</feature>
<feature type="region of interest" description="Disordered" evidence="1">
    <location>
        <begin position="1158"/>
        <end position="1213"/>
    </location>
</feature>